<evidence type="ECO:0000259" key="15">
    <source>
        <dbReference type="Pfam" id="PF07715"/>
    </source>
</evidence>
<evidence type="ECO:0000256" key="7">
    <source>
        <dbReference type="ARBA" id="ARBA00023065"/>
    </source>
</evidence>
<proteinExistence type="inferred from homology"/>
<dbReference type="Gene3D" id="2.40.170.20">
    <property type="entry name" value="TonB-dependent receptor, beta-barrel domain"/>
    <property type="match status" value="1"/>
</dbReference>
<keyword evidence="17" id="KW-1185">Reference proteome</keyword>
<comment type="subcellular location">
    <subcellularLocation>
        <location evidence="1 11">Cell outer membrane</location>
        <topology evidence="1 11">Multi-pass membrane protein</topology>
    </subcellularLocation>
</comment>
<dbReference type="Proteomes" id="UP001176471">
    <property type="component" value="Unassembled WGS sequence"/>
</dbReference>
<dbReference type="PANTHER" id="PTHR32552">
    <property type="entry name" value="FERRICHROME IRON RECEPTOR-RELATED"/>
    <property type="match status" value="1"/>
</dbReference>
<evidence type="ECO:0000256" key="8">
    <source>
        <dbReference type="ARBA" id="ARBA00023077"/>
    </source>
</evidence>
<evidence type="ECO:0000256" key="12">
    <source>
        <dbReference type="RuleBase" id="RU003357"/>
    </source>
</evidence>
<dbReference type="InterPro" id="IPR012910">
    <property type="entry name" value="Plug_dom"/>
</dbReference>
<keyword evidence="16" id="KW-0675">Receptor</keyword>
<feature type="chain" id="PRO_5045251701" evidence="13">
    <location>
        <begin position="19"/>
        <end position="780"/>
    </location>
</feature>
<keyword evidence="13" id="KW-0732">Signal</keyword>
<dbReference type="EMBL" id="JAUQOM010000001">
    <property type="protein sequence ID" value="MDO7834152.1"/>
    <property type="molecule type" value="Genomic_DNA"/>
</dbReference>
<dbReference type="Pfam" id="PF00593">
    <property type="entry name" value="TonB_dep_Rec_b-barrel"/>
    <property type="match status" value="1"/>
</dbReference>
<name>A0ABT8ZHY4_9SPHN</name>
<gene>
    <name evidence="16" type="ORF">Q4610_03755</name>
</gene>
<evidence type="ECO:0000256" key="11">
    <source>
        <dbReference type="PROSITE-ProRule" id="PRU01360"/>
    </source>
</evidence>
<keyword evidence="6" id="KW-0408">Iron</keyword>
<evidence type="ECO:0000256" key="4">
    <source>
        <dbReference type="ARBA" id="ARBA00022496"/>
    </source>
</evidence>
<evidence type="ECO:0000256" key="6">
    <source>
        <dbReference type="ARBA" id="ARBA00023004"/>
    </source>
</evidence>
<dbReference type="InterPro" id="IPR000531">
    <property type="entry name" value="Beta-barrel_TonB"/>
</dbReference>
<sequence>MHKLIFTLFLGAATPALAQADTASLPAQADMATDGSTDIVVTAQRRAERLQDVPVSVTAVTAEGLEARGISNLSQLSQAAPSLQVSGENNFTVRGVGTLAFQQGLESSVAIAQDEVNLVSSILGGAVGTFYDVAQVEVLSGPQGLLFGKNASAGLLNIVTRRPELGKFSGDLQLEGVHRPTTPNNGLGFIGQGTINLPVSEKSALRINAVYSSQDPVVKFIGSGKGDFGQTQYGVRAKYLVEFSDAVSLYIIGDYNEEHGIATYFDRPYASLAPNAQARGPLQAIGIEPGLGNLLIGGGGDFYRDVKRGGIQAKLSYELPSGVEVSNIAAWKAASRRQNFDTDYTNVNGVDINQSKTDYSQFTNELRVALPAANRFTGQMGLFFYSGHTKNESALYGFNFLPAVVLPNFPFCVGATNIGTGPGQCRRSNTAFLGQDGKFDLKSKSYAAFGQFTYEVVDNLKLIAGGRVTHDRLSADLAQHQGLYFVTLGVPLVTSDKVSNTNFSYRLGAQYNFTPDIMAYGTFGRGYKGPGFSQNVPRLGVSPVVQPEINNNIEVGLKSSLLDRKLIFNLAAFRSKFKNLQVSSFNPELGSTIVQNAASAKSQGIELSINARPQRGLTFNLAATLLDSKFQDFPGTECYVGQPDASCNVATGRQFNAGGLRTPASSKLVATAQVQYEWALDASLNAFVEGNILHRSSQWFTINQAPGTRLGGYETLGASIGLQSLNGWRASIFCRNCSDKFVPSSLSIDPGEANNGRLGTAFLTNFNSVRQIGVNFGFEF</sequence>
<keyword evidence="2 11" id="KW-0813">Transport</keyword>
<evidence type="ECO:0000256" key="13">
    <source>
        <dbReference type="SAM" id="SignalP"/>
    </source>
</evidence>
<evidence type="ECO:0000256" key="5">
    <source>
        <dbReference type="ARBA" id="ARBA00022692"/>
    </source>
</evidence>
<keyword evidence="4" id="KW-0410">Iron transport</keyword>
<evidence type="ECO:0000259" key="14">
    <source>
        <dbReference type="Pfam" id="PF00593"/>
    </source>
</evidence>
<protein>
    <submittedName>
        <fullName evidence="16">TonB-dependent receptor</fullName>
    </submittedName>
</protein>
<accession>A0ABT8ZHY4</accession>
<evidence type="ECO:0000256" key="9">
    <source>
        <dbReference type="ARBA" id="ARBA00023136"/>
    </source>
</evidence>
<keyword evidence="5 11" id="KW-0812">Transmembrane</keyword>
<dbReference type="InterPro" id="IPR036942">
    <property type="entry name" value="Beta-barrel_TonB_sf"/>
</dbReference>
<evidence type="ECO:0000256" key="2">
    <source>
        <dbReference type="ARBA" id="ARBA00022448"/>
    </source>
</evidence>
<dbReference type="Pfam" id="PF07715">
    <property type="entry name" value="Plug"/>
    <property type="match status" value="1"/>
</dbReference>
<feature type="domain" description="TonB-dependent receptor plug" evidence="15">
    <location>
        <begin position="50"/>
        <end position="154"/>
    </location>
</feature>
<keyword evidence="7" id="KW-0406">Ion transport</keyword>
<dbReference type="RefSeq" id="WP_304534657.1">
    <property type="nucleotide sequence ID" value="NZ_JAUQOM010000001.1"/>
</dbReference>
<evidence type="ECO:0000313" key="17">
    <source>
        <dbReference type="Proteomes" id="UP001176471"/>
    </source>
</evidence>
<dbReference type="PROSITE" id="PS52016">
    <property type="entry name" value="TONB_DEPENDENT_REC_3"/>
    <property type="match status" value="1"/>
</dbReference>
<evidence type="ECO:0000313" key="16">
    <source>
        <dbReference type="EMBL" id="MDO7834152.1"/>
    </source>
</evidence>
<dbReference type="SUPFAM" id="SSF56935">
    <property type="entry name" value="Porins"/>
    <property type="match status" value="1"/>
</dbReference>
<organism evidence="16 17">
    <name type="scientific">Sphingobium cyanobacteriorum</name>
    <dbReference type="NCBI Taxonomy" id="3063954"/>
    <lineage>
        <taxon>Bacteria</taxon>
        <taxon>Pseudomonadati</taxon>
        <taxon>Pseudomonadota</taxon>
        <taxon>Alphaproteobacteria</taxon>
        <taxon>Sphingomonadales</taxon>
        <taxon>Sphingomonadaceae</taxon>
        <taxon>Sphingobium</taxon>
    </lineage>
</organism>
<comment type="caution">
    <text evidence="16">The sequence shown here is derived from an EMBL/GenBank/DDBJ whole genome shotgun (WGS) entry which is preliminary data.</text>
</comment>
<reference evidence="16" key="1">
    <citation type="submission" date="2023-07" db="EMBL/GenBank/DDBJ databases">
        <title>Bacterial whole genome sequence for Sphingobium sp. HBC34.</title>
        <authorList>
            <person name="Le V."/>
            <person name="Ko S.-R."/>
            <person name="Ahn C.-Y."/>
            <person name="Oh H.-M."/>
        </authorList>
    </citation>
    <scope>NUCLEOTIDE SEQUENCE</scope>
    <source>
        <strain evidence="16">HBC34</strain>
    </source>
</reference>
<evidence type="ECO:0000256" key="3">
    <source>
        <dbReference type="ARBA" id="ARBA00022452"/>
    </source>
</evidence>
<keyword evidence="3 11" id="KW-1134">Transmembrane beta strand</keyword>
<evidence type="ECO:0000256" key="1">
    <source>
        <dbReference type="ARBA" id="ARBA00004571"/>
    </source>
</evidence>
<keyword evidence="9 11" id="KW-0472">Membrane</keyword>
<feature type="domain" description="TonB-dependent receptor-like beta-barrel" evidence="14">
    <location>
        <begin position="300"/>
        <end position="736"/>
    </location>
</feature>
<comment type="similarity">
    <text evidence="11 12">Belongs to the TonB-dependent receptor family.</text>
</comment>
<keyword evidence="10 11" id="KW-0998">Cell outer membrane</keyword>
<dbReference type="PANTHER" id="PTHR32552:SF81">
    <property type="entry name" value="TONB-DEPENDENT OUTER MEMBRANE RECEPTOR"/>
    <property type="match status" value="1"/>
</dbReference>
<dbReference type="InterPro" id="IPR039426">
    <property type="entry name" value="TonB-dep_rcpt-like"/>
</dbReference>
<evidence type="ECO:0000256" key="10">
    <source>
        <dbReference type="ARBA" id="ARBA00023237"/>
    </source>
</evidence>
<feature type="signal peptide" evidence="13">
    <location>
        <begin position="1"/>
        <end position="18"/>
    </location>
</feature>
<keyword evidence="8 12" id="KW-0798">TonB box</keyword>